<dbReference type="InterPro" id="IPR012902">
    <property type="entry name" value="N_methyl_site"/>
</dbReference>
<dbReference type="SUPFAM" id="SSF54523">
    <property type="entry name" value="Pili subunits"/>
    <property type="match status" value="1"/>
</dbReference>
<sequence>MRHTFGPLSLFSQRQTNKGFTLVELLVVIAIIGVLIALLLPAVQQAREAARRISCNNKMKQIGLALHNYHDTFGKFCAGAFYDLPVNVSASNWCSTTGTDAFPARSPWTVCILPFLEQKNLYDQFWHHSTFPTLSNVLAASCPAPNPHATLFYSSNPAFQCPSHPASTADSNSINYFGVQGGGPTAACSNNGDMRVFYTNGAFHISSKNGFRDFTDGSTNVYVVGETKYAQTVEGHPSGAHCSWLSSAKLVADTGSVYTLAGARLQINSVPGDGSTTNTLNTMTQTFGSFHPGGALFLMGDGSVQFQNQTMNLSTYQTLAQIADGLPIGGVNAN</sequence>
<dbReference type="PANTHER" id="PTHR30093:SF2">
    <property type="entry name" value="TYPE II SECRETION SYSTEM PROTEIN H"/>
    <property type="match status" value="1"/>
</dbReference>
<comment type="caution">
    <text evidence="3">The sequence shown here is derived from an EMBL/GenBank/DDBJ whole genome shotgun (WGS) entry which is preliminary data.</text>
</comment>
<dbReference type="InterPro" id="IPR011453">
    <property type="entry name" value="DUF1559"/>
</dbReference>
<dbReference type="AlphaFoldDB" id="A0A9X1MNR6"/>
<proteinExistence type="predicted"/>
<dbReference type="InterPro" id="IPR045584">
    <property type="entry name" value="Pilin-like"/>
</dbReference>
<dbReference type="NCBIfam" id="TIGR04294">
    <property type="entry name" value="pre_pil_HX9DG"/>
    <property type="match status" value="1"/>
</dbReference>
<dbReference type="PANTHER" id="PTHR30093">
    <property type="entry name" value="GENERAL SECRETION PATHWAY PROTEIN G"/>
    <property type="match status" value="1"/>
</dbReference>
<protein>
    <submittedName>
        <fullName evidence="3">DUF1559 domain-containing protein</fullName>
    </submittedName>
</protein>
<dbReference type="InterPro" id="IPR027558">
    <property type="entry name" value="Pre_pil_HX9DG_C"/>
</dbReference>
<evidence type="ECO:0000256" key="1">
    <source>
        <dbReference type="SAM" id="Phobius"/>
    </source>
</evidence>
<name>A0A9X1MNR6_9BACT</name>
<feature type="domain" description="DUF1559" evidence="2">
    <location>
        <begin position="44"/>
        <end position="311"/>
    </location>
</feature>
<dbReference type="PROSITE" id="PS00409">
    <property type="entry name" value="PROKAR_NTER_METHYL"/>
    <property type="match status" value="1"/>
</dbReference>
<dbReference type="Pfam" id="PF07963">
    <property type="entry name" value="N_methyl"/>
    <property type="match status" value="1"/>
</dbReference>
<organism evidence="3 4">
    <name type="scientific">Blastopirellula sediminis</name>
    <dbReference type="NCBI Taxonomy" id="2894196"/>
    <lineage>
        <taxon>Bacteria</taxon>
        <taxon>Pseudomonadati</taxon>
        <taxon>Planctomycetota</taxon>
        <taxon>Planctomycetia</taxon>
        <taxon>Pirellulales</taxon>
        <taxon>Pirellulaceae</taxon>
        <taxon>Blastopirellula</taxon>
    </lineage>
</organism>
<feature type="transmembrane region" description="Helical" evidence="1">
    <location>
        <begin position="20"/>
        <end position="43"/>
    </location>
</feature>
<keyword evidence="1" id="KW-1133">Transmembrane helix</keyword>
<keyword evidence="4" id="KW-1185">Reference proteome</keyword>
<accession>A0A9X1MNR6</accession>
<dbReference type="Pfam" id="PF07596">
    <property type="entry name" value="SBP_bac_10"/>
    <property type="match status" value="1"/>
</dbReference>
<reference evidence="3" key="1">
    <citation type="submission" date="2021-11" db="EMBL/GenBank/DDBJ databases">
        <title>Genome sequence.</title>
        <authorList>
            <person name="Sun Q."/>
        </authorList>
    </citation>
    <scope>NUCLEOTIDE SEQUENCE</scope>
    <source>
        <strain evidence="3">JC732</strain>
    </source>
</reference>
<dbReference type="RefSeq" id="WP_230220837.1">
    <property type="nucleotide sequence ID" value="NZ_JAJKFT010000010.1"/>
</dbReference>
<evidence type="ECO:0000259" key="2">
    <source>
        <dbReference type="Pfam" id="PF07596"/>
    </source>
</evidence>
<keyword evidence="1" id="KW-0812">Transmembrane</keyword>
<dbReference type="Proteomes" id="UP001139103">
    <property type="component" value="Unassembled WGS sequence"/>
</dbReference>
<keyword evidence="1" id="KW-0472">Membrane</keyword>
<evidence type="ECO:0000313" key="4">
    <source>
        <dbReference type="Proteomes" id="UP001139103"/>
    </source>
</evidence>
<dbReference type="Gene3D" id="3.30.700.10">
    <property type="entry name" value="Glycoprotein, Type 4 Pilin"/>
    <property type="match status" value="1"/>
</dbReference>
<gene>
    <name evidence="3" type="ORF">LOC68_16730</name>
</gene>
<dbReference type="NCBIfam" id="TIGR02532">
    <property type="entry name" value="IV_pilin_GFxxxE"/>
    <property type="match status" value="1"/>
</dbReference>
<evidence type="ECO:0000313" key="3">
    <source>
        <dbReference type="EMBL" id="MCC9630039.1"/>
    </source>
</evidence>
<dbReference type="EMBL" id="JAJKFT010000010">
    <property type="protein sequence ID" value="MCC9630039.1"/>
    <property type="molecule type" value="Genomic_DNA"/>
</dbReference>